<evidence type="ECO:0000313" key="1">
    <source>
        <dbReference type="EMBL" id="QJR30742.1"/>
    </source>
</evidence>
<dbReference type="EMBL" id="CP053084">
    <property type="protein sequence ID" value="QJR30742.1"/>
    <property type="molecule type" value="Genomic_DNA"/>
</dbReference>
<name>A0ABX6NBF9_9BURK</name>
<dbReference type="Proteomes" id="UP000501130">
    <property type="component" value="Chromosome"/>
</dbReference>
<accession>A0ABX6NBF9</accession>
<reference evidence="1 2" key="1">
    <citation type="submission" date="2020-05" db="EMBL/GenBank/DDBJ databases">
        <title>Compete genome of Limnobacter sp. SAORIC-580.</title>
        <authorList>
            <person name="Song J."/>
            <person name="Cho J.-C."/>
        </authorList>
    </citation>
    <scope>NUCLEOTIDE SEQUENCE [LARGE SCALE GENOMIC DNA]</scope>
    <source>
        <strain evidence="1 2">SAORIC-580</strain>
    </source>
</reference>
<protein>
    <recommendedName>
        <fullName evidence="3">Nucleotidyl transferase AbiEii/AbiGii toxin family protein</fullName>
    </recommendedName>
</protein>
<organism evidence="1 2">
    <name type="scientific">Limnobacter profundi</name>
    <dbReference type="NCBI Taxonomy" id="2732163"/>
    <lineage>
        <taxon>Bacteria</taxon>
        <taxon>Pseudomonadati</taxon>
        <taxon>Pseudomonadota</taxon>
        <taxon>Betaproteobacteria</taxon>
        <taxon>Burkholderiales</taxon>
        <taxon>Burkholderiaceae</taxon>
        <taxon>Limnobacter</taxon>
    </lineage>
</organism>
<evidence type="ECO:0000313" key="2">
    <source>
        <dbReference type="Proteomes" id="UP000501130"/>
    </source>
</evidence>
<keyword evidence="2" id="KW-1185">Reference proteome</keyword>
<proteinExistence type="predicted"/>
<dbReference type="RefSeq" id="WP_171100893.1">
    <property type="nucleotide sequence ID" value="NZ_CP053084.1"/>
</dbReference>
<evidence type="ECO:0008006" key="3">
    <source>
        <dbReference type="Google" id="ProtNLM"/>
    </source>
</evidence>
<sequence>MAKDFDKLRGMIEKVARALGDELLAEVAFVGGCTTGLLISDRVTLDGVRATDDVDLIVNVVGYSGWSDFQNRLLKKGFSTSMEDEIICRLRLGDLKVDFMPDDEKILGFSNRWYQQALANTQNYQLTDDLIIRLLSPPYFIATKLEAYKGRGENDLLASRDIEDILNIVDGRPELINDLKATDPQVRNYIAEEIAALLKDEMIDYAVQGMVVGGAARQQVVFNRLEAIEALSGT</sequence>
<gene>
    <name evidence="1" type="ORF">HKT17_14055</name>
</gene>